<gene>
    <name evidence="2" type="ORF">RBU60_11215</name>
</gene>
<dbReference type="EMBL" id="JAVHUL010000033">
    <property type="protein sequence ID" value="MDQ7918148.1"/>
    <property type="molecule type" value="Genomic_DNA"/>
</dbReference>
<accession>A0ABU1A575</accession>
<sequence length="31" mass="3447">MKKKKVMLIAEGTFPFNGGGVSTWCQTLWTS</sequence>
<dbReference type="Proteomes" id="UP001230915">
    <property type="component" value="Unassembled WGS sequence"/>
</dbReference>
<keyword evidence="3" id="KW-1185">Reference proteome</keyword>
<dbReference type="InterPro" id="IPR022622">
    <property type="entry name" value="DUF3492"/>
</dbReference>
<protein>
    <submittedName>
        <fullName evidence="2">DUF3492 domain-containing protein</fullName>
    </submittedName>
</protein>
<evidence type="ECO:0000313" key="3">
    <source>
        <dbReference type="Proteomes" id="UP001230915"/>
    </source>
</evidence>
<name>A0ABU1A575_9FLAO</name>
<organism evidence="2 3">
    <name type="scientific">Mesonia profundi</name>
    <dbReference type="NCBI Taxonomy" id="3070998"/>
    <lineage>
        <taxon>Bacteria</taxon>
        <taxon>Pseudomonadati</taxon>
        <taxon>Bacteroidota</taxon>
        <taxon>Flavobacteriia</taxon>
        <taxon>Flavobacteriales</taxon>
        <taxon>Flavobacteriaceae</taxon>
        <taxon>Mesonia</taxon>
    </lineage>
</organism>
<dbReference type="Pfam" id="PF11997">
    <property type="entry name" value="DUF3492"/>
    <property type="match status" value="1"/>
</dbReference>
<evidence type="ECO:0000313" key="2">
    <source>
        <dbReference type="EMBL" id="MDQ7918148.1"/>
    </source>
</evidence>
<comment type="caution">
    <text evidence="2">The sequence shown here is derived from an EMBL/GenBank/DDBJ whole genome shotgun (WGS) entry which is preliminary data.</text>
</comment>
<proteinExistence type="predicted"/>
<dbReference type="RefSeq" id="WP_308865129.1">
    <property type="nucleotide sequence ID" value="NZ_JAVHUL010000033.1"/>
</dbReference>
<feature type="domain" description="DUF3492" evidence="1">
    <location>
        <begin position="5"/>
        <end position="29"/>
    </location>
</feature>
<evidence type="ECO:0000259" key="1">
    <source>
        <dbReference type="Pfam" id="PF11997"/>
    </source>
</evidence>
<reference evidence="2 3" key="1">
    <citation type="submission" date="2023-08" db="EMBL/GenBank/DDBJ databases">
        <title>Mesonia sp. MT50, isolated from deep-sea sediment of the Mariana Trench.</title>
        <authorList>
            <person name="Fu H."/>
        </authorList>
    </citation>
    <scope>NUCLEOTIDE SEQUENCE [LARGE SCALE GENOMIC DNA]</scope>
    <source>
        <strain evidence="2 3">MT50</strain>
    </source>
</reference>